<evidence type="ECO:0000256" key="4">
    <source>
        <dbReference type="ARBA" id="ARBA00023002"/>
    </source>
</evidence>
<evidence type="ECO:0000313" key="7">
    <source>
        <dbReference type="Proteomes" id="UP000759131"/>
    </source>
</evidence>
<gene>
    <name evidence="6" type="ORF">OSB1V03_LOCUS15823</name>
</gene>
<reference evidence="6" key="1">
    <citation type="submission" date="2020-11" db="EMBL/GenBank/DDBJ databases">
        <authorList>
            <person name="Tran Van P."/>
        </authorList>
    </citation>
    <scope>NUCLEOTIDE SEQUENCE</scope>
</reference>
<dbReference type="InterPro" id="IPR050139">
    <property type="entry name" value="GMP_reductase"/>
</dbReference>
<dbReference type="EMBL" id="CAJPIZ010016853">
    <property type="protein sequence ID" value="CAG2115862.1"/>
    <property type="molecule type" value="Genomic_DNA"/>
</dbReference>
<evidence type="ECO:0000313" key="6">
    <source>
        <dbReference type="EMBL" id="CAD7635432.1"/>
    </source>
</evidence>
<dbReference type="PANTHER" id="PTHR43170">
    <property type="entry name" value="GMP REDUCTASE"/>
    <property type="match status" value="1"/>
</dbReference>
<keyword evidence="3" id="KW-0521">NADP</keyword>
<dbReference type="Pfam" id="PF00478">
    <property type="entry name" value="IMPDH"/>
    <property type="match status" value="1"/>
</dbReference>
<dbReference type="InterPro" id="IPR013785">
    <property type="entry name" value="Aldolase_TIM"/>
</dbReference>
<protein>
    <recommendedName>
        <fullName evidence="2">GMP reductase</fullName>
        <ecNumber evidence="1">1.7.1.7</ecNumber>
    </recommendedName>
</protein>
<feature type="domain" description="IMP dehydrogenase/GMP reductase" evidence="5">
    <location>
        <begin position="10"/>
        <end position="157"/>
    </location>
</feature>
<proteinExistence type="predicted"/>
<dbReference type="Gene3D" id="3.20.20.70">
    <property type="entry name" value="Aldolase class I"/>
    <property type="match status" value="1"/>
</dbReference>
<evidence type="ECO:0000256" key="2">
    <source>
        <dbReference type="ARBA" id="ARBA00015800"/>
    </source>
</evidence>
<evidence type="ECO:0000259" key="5">
    <source>
        <dbReference type="Pfam" id="PF00478"/>
    </source>
</evidence>
<organism evidence="6">
    <name type="scientific">Medioppia subpectinata</name>
    <dbReference type="NCBI Taxonomy" id="1979941"/>
    <lineage>
        <taxon>Eukaryota</taxon>
        <taxon>Metazoa</taxon>
        <taxon>Ecdysozoa</taxon>
        <taxon>Arthropoda</taxon>
        <taxon>Chelicerata</taxon>
        <taxon>Arachnida</taxon>
        <taxon>Acari</taxon>
        <taxon>Acariformes</taxon>
        <taxon>Sarcoptiformes</taxon>
        <taxon>Oribatida</taxon>
        <taxon>Brachypylina</taxon>
        <taxon>Oppioidea</taxon>
        <taxon>Oppiidae</taxon>
        <taxon>Medioppia</taxon>
    </lineage>
</organism>
<dbReference type="SUPFAM" id="SSF51412">
    <property type="entry name" value="Inosine monophosphate dehydrogenase (IMPDH)"/>
    <property type="match status" value="1"/>
</dbReference>
<dbReference type="EC" id="1.7.1.7" evidence="1"/>
<dbReference type="EMBL" id="OC871428">
    <property type="protein sequence ID" value="CAD7635432.1"/>
    <property type="molecule type" value="Genomic_DNA"/>
</dbReference>
<keyword evidence="7" id="KW-1185">Reference proteome</keyword>
<evidence type="ECO:0000256" key="1">
    <source>
        <dbReference type="ARBA" id="ARBA00012678"/>
    </source>
</evidence>
<keyword evidence="4" id="KW-0560">Oxidoreductase</keyword>
<dbReference type="Proteomes" id="UP000759131">
    <property type="component" value="Unassembled WGS sequence"/>
</dbReference>
<dbReference type="InterPro" id="IPR001093">
    <property type="entry name" value="IMP_DH_GMPRt"/>
</dbReference>
<dbReference type="PANTHER" id="PTHR43170:SF5">
    <property type="entry name" value="GMP REDUCTASE"/>
    <property type="match status" value="1"/>
</dbReference>
<dbReference type="GO" id="GO:0003920">
    <property type="term" value="F:GMP reductase activity"/>
    <property type="evidence" value="ECO:0007669"/>
    <property type="project" value="UniProtKB-EC"/>
</dbReference>
<evidence type="ECO:0000256" key="3">
    <source>
        <dbReference type="ARBA" id="ARBA00022857"/>
    </source>
</evidence>
<name>A0A7R9L5Y4_9ACAR</name>
<dbReference type="AlphaFoldDB" id="A0A7R9L5Y4"/>
<sequence length="157" mass="17659">MPHIEEGVKLDFKDVLLRPKRSTLKSRSDVDLNRSYHFKKSGQEYTGVPLIAANMDTIGTFEMALALNKHNCFTAIHKHYTIEEWTDFAAKNPSVLRNVAVSSGTGSGDFDKLKDILKNIPDVKFICLDVANGYSEHFVEFVKQVRNAFPTHTIMAG</sequence>
<accession>A0A7R9L5Y4</accession>
<dbReference type="SMART" id="SM01240">
    <property type="entry name" value="IMPDH"/>
    <property type="match status" value="1"/>
</dbReference>
<dbReference type="OrthoDB" id="418595at2759"/>
<feature type="non-terminal residue" evidence="6">
    <location>
        <position position="157"/>
    </location>
</feature>